<name>A0A0E9WK48_ANGAN</name>
<protein>
    <submittedName>
        <fullName evidence="1">Uncharacterized protein</fullName>
    </submittedName>
</protein>
<reference evidence="1" key="2">
    <citation type="journal article" date="2015" name="Fish Shellfish Immunol.">
        <title>Early steps in the European eel (Anguilla anguilla)-Vibrio vulnificus interaction in the gills: Role of the RtxA13 toxin.</title>
        <authorList>
            <person name="Callol A."/>
            <person name="Pajuelo D."/>
            <person name="Ebbesson L."/>
            <person name="Teles M."/>
            <person name="MacKenzie S."/>
            <person name="Amaro C."/>
        </authorList>
    </citation>
    <scope>NUCLEOTIDE SEQUENCE</scope>
</reference>
<reference evidence="1" key="1">
    <citation type="submission" date="2014-11" db="EMBL/GenBank/DDBJ databases">
        <authorList>
            <person name="Amaro Gonzalez C."/>
        </authorList>
    </citation>
    <scope>NUCLEOTIDE SEQUENCE</scope>
</reference>
<proteinExistence type="predicted"/>
<evidence type="ECO:0000313" key="1">
    <source>
        <dbReference type="EMBL" id="JAH90681.1"/>
    </source>
</evidence>
<dbReference type="EMBL" id="GBXM01017896">
    <property type="protein sequence ID" value="JAH90681.1"/>
    <property type="molecule type" value="Transcribed_RNA"/>
</dbReference>
<dbReference type="AlphaFoldDB" id="A0A0E9WK48"/>
<accession>A0A0E9WK48</accession>
<sequence length="92" mass="10600">MKGNTYHTTKLELHLAVFSSVCHEKTSIPFYDMLLNIYIFVSIVKYVSCAVTGRQCFSGGCRTLSSNEMYCTSPHPRMTFYSLIHLRPQIRE</sequence>
<organism evidence="1">
    <name type="scientific">Anguilla anguilla</name>
    <name type="common">European freshwater eel</name>
    <name type="synonym">Muraena anguilla</name>
    <dbReference type="NCBI Taxonomy" id="7936"/>
    <lineage>
        <taxon>Eukaryota</taxon>
        <taxon>Metazoa</taxon>
        <taxon>Chordata</taxon>
        <taxon>Craniata</taxon>
        <taxon>Vertebrata</taxon>
        <taxon>Euteleostomi</taxon>
        <taxon>Actinopterygii</taxon>
        <taxon>Neopterygii</taxon>
        <taxon>Teleostei</taxon>
        <taxon>Anguilliformes</taxon>
        <taxon>Anguillidae</taxon>
        <taxon>Anguilla</taxon>
    </lineage>
</organism>